<keyword evidence="1" id="KW-1003">Cell membrane</keyword>
<organism evidence="3 4">
    <name type="scientific">Actinorhabdospora filicis</name>
    <dbReference type="NCBI Taxonomy" id="1785913"/>
    <lineage>
        <taxon>Bacteria</taxon>
        <taxon>Bacillati</taxon>
        <taxon>Actinomycetota</taxon>
        <taxon>Actinomycetes</taxon>
        <taxon>Micromonosporales</taxon>
        <taxon>Micromonosporaceae</taxon>
        <taxon>Actinorhabdospora</taxon>
    </lineage>
</organism>
<dbReference type="InterPro" id="IPR002696">
    <property type="entry name" value="Membr_insert_effic_factor_YidD"/>
</dbReference>
<dbReference type="SMART" id="SM01234">
    <property type="entry name" value="Haemolytic"/>
    <property type="match status" value="1"/>
</dbReference>
<keyword evidence="1" id="KW-0472">Membrane</keyword>
<name>A0A9W6SW02_9ACTN</name>
<dbReference type="HAMAP" id="MF_00386">
    <property type="entry name" value="UPF0161_YidD"/>
    <property type="match status" value="1"/>
</dbReference>
<gene>
    <name evidence="3" type="ORF">Afil01_65680</name>
</gene>
<evidence type="ECO:0000256" key="1">
    <source>
        <dbReference type="HAMAP-Rule" id="MF_00386"/>
    </source>
</evidence>
<comment type="caution">
    <text evidence="3">The sequence shown here is derived from an EMBL/GenBank/DDBJ whole genome shotgun (WGS) entry which is preliminary data.</text>
</comment>
<dbReference type="AlphaFoldDB" id="A0A9W6SW02"/>
<accession>A0A9W6SW02</accession>
<evidence type="ECO:0000313" key="3">
    <source>
        <dbReference type="EMBL" id="GLZ81761.1"/>
    </source>
</evidence>
<dbReference type="PANTHER" id="PTHR33383:SF1">
    <property type="entry name" value="MEMBRANE PROTEIN INSERTION EFFICIENCY FACTOR-RELATED"/>
    <property type="match status" value="1"/>
</dbReference>
<dbReference type="EMBL" id="BSTX01000007">
    <property type="protein sequence ID" value="GLZ81761.1"/>
    <property type="molecule type" value="Genomic_DNA"/>
</dbReference>
<comment type="similarity">
    <text evidence="1">Belongs to the UPF0161 family.</text>
</comment>
<proteinExistence type="inferred from homology"/>
<comment type="function">
    <text evidence="1">Could be involved in insertion of integral membrane proteins into the membrane.</text>
</comment>
<sequence length="148" mass="16407">MDCDLPDCAYLPDDCSGDCSTAGCGGSSSSKRKRPPHEEPQQDEGAVHRVMRAMALDVLPATARPLRPWSPRLLGVWAIRFYQRFLSPRLPYRCRFTPSCSRYGMAAVRTYGLWRGSRLAAGRILRCNGTVRRGTADPLRVPGEATAH</sequence>
<dbReference type="PANTHER" id="PTHR33383">
    <property type="entry name" value="MEMBRANE PROTEIN INSERTION EFFICIENCY FACTOR-RELATED"/>
    <property type="match status" value="1"/>
</dbReference>
<dbReference type="NCBIfam" id="TIGR00278">
    <property type="entry name" value="membrane protein insertion efficiency factor YidD"/>
    <property type="match status" value="1"/>
</dbReference>
<evidence type="ECO:0000256" key="2">
    <source>
        <dbReference type="SAM" id="MobiDB-lite"/>
    </source>
</evidence>
<protein>
    <recommendedName>
        <fullName evidence="1">Putative membrane protein insertion efficiency factor</fullName>
    </recommendedName>
</protein>
<dbReference type="Pfam" id="PF01809">
    <property type="entry name" value="YidD"/>
    <property type="match status" value="1"/>
</dbReference>
<evidence type="ECO:0000313" key="4">
    <source>
        <dbReference type="Proteomes" id="UP001165079"/>
    </source>
</evidence>
<comment type="subcellular location">
    <subcellularLocation>
        <location evidence="1">Cell membrane</location>
        <topology evidence="1">Peripheral membrane protein</topology>
        <orientation evidence="1">Cytoplasmic side</orientation>
    </subcellularLocation>
</comment>
<dbReference type="GO" id="GO:0005886">
    <property type="term" value="C:plasma membrane"/>
    <property type="evidence" value="ECO:0007669"/>
    <property type="project" value="UniProtKB-SubCell"/>
</dbReference>
<keyword evidence="4" id="KW-1185">Reference proteome</keyword>
<dbReference type="RefSeq" id="WP_285667316.1">
    <property type="nucleotide sequence ID" value="NZ_BSTX01000007.1"/>
</dbReference>
<reference evidence="3" key="1">
    <citation type="submission" date="2023-03" db="EMBL/GenBank/DDBJ databases">
        <title>Actinorhabdospora filicis NBRC 111898.</title>
        <authorList>
            <person name="Ichikawa N."/>
            <person name="Sato H."/>
            <person name="Tonouchi N."/>
        </authorList>
    </citation>
    <scope>NUCLEOTIDE SEQUENCE</scope>
    <source>
        <strain evidence="3">NBRC 111898</strain>
    </source>
</reference>
<dbReference type="Proteomes" id="UP001165079">
    <property type="component" value="Unassembled WGS sequence"/>
</dbReference>
<feature type="region of interest" description="Disordered" evidence="2">
    <location>
        <begin position="19"/>
        <end position="46"/>
    </location>
</feature>